<dbReference type="OrthoDB" id="5081350at2"/>
<comment type="caution">
    <text evidence="1">The sequence shown here is derived from an EMBL/GenBank/DDBJ whole genome shotgun (WGS) entry which is preliminary data.</text>
</comment>
<reference evidence="1 2" key="1">
    <citation type="submission" date="2015-02" db="EMBL/GenBank/DDBJ databases">
        <title>Draft genome sequences of ten Microbacterium spp. with emphasis on heavy metal contaminated environments.</title>
        <authorList>
            <person name="Corretto E."/>
        </authorList>
    </citation>
    <scope>NUCLEOTIDE SEQUENCE [LARGE SCALE GENOMIC DNA]</scope>
    <source>
        <strain evidence="1 2">BEL163</strain>
    </source>
</reference>
<sequence>MNTTLHRSDIHPPDIEDREVLQIPRPDELRRLSMTDRLSLRIGLWLFQRAQRPRRPRRGPRIDPADLFLLGEQRHRSAAESNALLTYDMQRGMR</sequence>
<dbReference type="PATRIC" id="fig|82380.10.peg.3416"/>
<name>A0A0F0KCC9_9MICO</name>
<gene>
    <name evidence="1" type="ORF">RN51_03409</name>
</gene>
<proteinExistence type="predicted"/>
<accession>A0A0F0KCC9</accession>
<protein>
    <submittedName>
        <fullName evidence="1">Uncharacterized protein</fullName>
    </submittedName>
</protein>
<dbReference type="Proteomes" id="UP000033725">
    <property type="component" value="Unassembled WGS sequence"/>
</dbReference>
<organism evidence="1 2">
    <name type="scientific">Microbacterium oxydans</name>
    <dbReference type="NCBI Taxonomy" id="82380"/>
    <lineage>
        <taxon>Bacteria</taxon>
        <taxon>Bacillati</taxon>
        <taxon>Actinomycetota</taxon>
        <taxon>Actinomycetes</taxon>
        <taxon>Micrococcales</taxon>
        <taxon>Microbacteriaceae</taxon>
        <taxon>Microbacterium</taxon>
    </lineage>
</organism>
<dbReference type="RefSeq" id="WP_045265381.1">
    <property type="nucleotide sequence ID" value="NZ_JYIV01000030.1"/>
</dbReference>
<evidence type="ECO:0000313" key="2">
    <source>
        <dbReference type="Proteomes" id="UP000033725"/>
    </source>
</evidence>
<dbReference type="AlphaFoldDB" id="A0A0F0KCC9"/>
<evidence type="ECO:0000313" key="1">
    <source>
        <dbReference type="EMBL" id="KJL18572.1"/>
    </source>
</evidence>
<dbReference type="EMBL" id="JYIV01000030">
    <property type="protein sequence ID" value="KJL18572.1"/>
    <property type="molecule type" value="Genomic_DNA"/>
</dbReference>